<dbReference type="KEGG" id="aab:A4R43_06555"/>
<evidence type="ECO:0000313" key="2">
    <source>
        <dbReference type="Proteomes" id="UP000250434"/>
    </source>
</evidence>
<keyword evidence="2" id="KW-1185">Reference proteome</keyword>
<organism evidence="1 2">
    <name type="scientific">Amycolatopsis albispora</name>
    <dbReference type="NCBI Taxonomy" id="1804986"/>
    <lineage>
        <taxon>Bacteria</taxon>
        <taxon>Bacillati</taxon>
        <taxon>Actinomycetota</taxon>
        <taxon>Actinomycetes</taxon>
        <taxon>Pseudonocardiales</taxon>
        <taxon>Pseudonocardiaceae</taxon>
        <taxon>Amycolatopsis</taxon>
    </lineage>
</organism>
<dbReference type="Pfam" id="PF19707">
    <property type="entry name" value="DUF6204"/>
    <property type="match status" value="1"/>
</dbReference>
<dbReference type="AlphaFoldDB" id="A0A344LJT7"/>
<evidence type="ECO:0000313" key="1">
    <source>
        <dbReference type="EMBL" id="AXB48311.1"/>
    </source>
</evidence>
<gene>
    <name evidence="1" type="ORF">A4R43_06555</name>
</gene>
<accession>A0A344LJT7</accession>
<dbReference type="EMBL" id="CP015163">
    <property type="protein sequence ID" value="AXB48311.1"/>
    <property type="molecule type" value="Genomic_DNA"/>
</dbReference>
<reference evidence="1 2" key="1">
    <citation type="submission" date="2016-04" db="EMBL/GenBank/DDBJ databases">
        <title>Complete genome sequence and analysis of deep-sea sediment isolate, Amycolatopsis sp. WP1.</title>
        <authorList>
            <person name="Wang H."/>
            <person name="Chen S."/>
            <person name="Wu Q."/>
        </authorList>
    </citation>
    <scope>NUCLEOTIDE SEQUENCE [LARGE SCALE GENOMIC DNA]</scope>
    <source>
        <strain evidence="1 2">WP1</strain>
    </source>
</reference>
<dbReference type="Proteomes" id="UP000250434">
    <property type="component" value="Chromosome"/>
</dbReference>
<dbReference type="InterPro" id="IPR045778">
    <property type="entry name" value="DUF6204"/>
</dbReference>
<name>A0A344LJT7_9PSEU</name>
<protein>
    <submittedName>
        <fullName evidence="1">Uncharacterized protein</fullName>
    </submittedName>
</protein>
<proteinExistence type="predicted"/>
<sequence length="96" mass="10908">MFRVTIRGKFGDLTAEQCARLAEHAGELMFSETGTFTHDANATVFTFRCQVPARPDDDDRTAKQRAIAALDAHELPYRDLTVAVTDLRDIRIQRKR</sequence>